<dbReference type="Proteomes" id="UP000242519">
    <property type="component" value="Unassembled WGS sequence"/>
</dbReference>
<dbReference type="InterPro" id="IPR029044">
    <property type="entry name" value="Nucleotide-diphossugar_trans"/>
</dbReference>
<proteinExistence type="predicted"/>
<dbReference type="Pfam" id="PF13632">
    <property type="entry name" value="Glyco_trans_2_3"/>
    <property type="match status" value="1"/>
</dbReference>
<evidence type="ECO:0000259" key="3">
    <source>
        <dbReference type="Pfam" id="PF13632"/>
    </source>
</evidence>
<feature type="region of interest" description="Disordered" evidence="1">
    <location>
        <begin position="1"/>
        <end position="38"/>
    </location>
</feature>
<dbReference type="STRING" id="503106.A0A218YUT2"/>
<reference evidence="5 6" key="1">
    <citation type="submission" date="2017-04" db="EMBL/GenBank/DDBJ databases">
        <title>Draft genome sequence of Marssonina coronaria NL1: causal agent of apple blotch.</title>
        <authorList>
            <person name="Cheng Q."/>
        </authorList>
    </citation>
    <scope>NUCLEOTIDE SEQUENCE [LARGE SCALE GENOMIC DNA]</scope>
    <source>
        <strain evidence="5 6">NL1</strain>
    </source>
</reference>
<sequence>MAAPKSLFGRHWLSKAPAPEPTRELAATDKPAATDKHASYPMGDFRIFPEQAIHEMRGNMRLEQLHNEQVRRLWYADGPSQGVVLKQGRGQYAACPPRLQAEAAGLYDQIIAMNVPCAMTVRTPTIKLFLSIQLAEQASLRNGLAIQILAGWQDLARALKHQCAAFVRSQECLVIWDDEPDHLIRRVAELESQILTTVWTGAEPDALDEKKGDATVTVAPTSAAERGPDLEAQPPETRPIVLWSPAMVAGTLVLIMSALGLGLRALAMETAVDGSYIRWALCATLPLLFFMGLFMMQTVVGCAMQMLGPVSQMMHNSRAYSGQPPPRIQAGALPHITIQMPVYKEGLGAVIRPTVLSLKAAISTYELQGGTANIFVNDDGMQLLAEDAARERADFYAEHSIGWVARPKHNPPAQRSEQGGGDASTTFTRRGKFKKASNMNFALMVSNSVEDRLRCVPRSPAWTQRDEEAAYETGLAETLAGLGGKAWAAGNIRVGDYVLLIDSDTRVPRDCLLDAASEMEASPEVAILQYSSGVMQVTDTFFENAITFFTNLVYTAIRFAVASGDVCPFVGHNAVLRWAAVQQVAYQDADGYEKFWSEAHVSEDFDMALRLQCAGYSIRLGAYHGDGFREGVSLTVYDELARWEKYAYGCNELLFHPLRLWLARGPFTPLFRRFLGSRMPVGAKLTIVAYIGTYYAIGAAWLLTLLNYFLAGWYAGYVDKFYIGSFQVYVAIVVVFSGLGNVALAILRYRTAEKALLPSLWENFRWVLLLTIFLGGISLHVSQALLAHMFEIDMSWGATSKEVERITFFEELPRLLRRFKFTFVFCVAMIGLMIAGAHLFPVFWRITTFNAIYPLCTIVFSHLLLPIALNPALMLFSW</sequence>
<dbReference type="InParanoid" id="A0A218YUT2"/>
<evidence type="ECO:0000259" key="4">
    <source>
        <dbReference type="Pfam" id="PF25550"/>
    </source>
</evidence>
<feature type="transmembrane region" description="Helical" evidence="2">
    <location>
        <begin position="852"/>
        <end position="876"/>
    </location>
</feature>
<keyword evidence="2" id="KW-0472">Membrane</keyword>
<feature type="transmembrane region" description="Helical" evidence="2">
    <location>
        <begin position="821"/>
        <end position="840"/>
    </location>
</feature>
<dbReference type="EMBL" id="MZNU01000379">
    <property type="protein sequence ID" value="OWO98766.1"/>
    <property type="molecule type" value="Genomic_DNA"/>
</dbReference>
<accession>A0A218YUT2</accession>
<keyword evidence="6" id="KW-1185">Reference proteome</keyword>
<feature type="transmembrane region" description="Helical" evidence="2">
    <location>
        <begin position="275"/>
        <end position="296"/>
    </location>
</feature>
<feature type="transmembrane region" description="Helical" evidence="2">
    <location>
        <begin position="766"/>
        <end position="786"/>
    </location>
</feature>
<gene>
    <name evidence="5" type="ORF">B2J93_4637</name>
</gene>
<comment type="caution">
    <text evidence="5">The sequence shown here is derived from an EMBL/GenBank/DDBJ whole genome shotgun (WGS) entry which is preliminary data.</text>
</comment>
<feature type="transmembrane region" description="Helical" evidence="2">
    <location>
        <begin position="240"/>
        <end position="263"/>
    </location>
</feature>
<dbReference type="Pfam" id="PF25550">
    <property type="entry name" value="DUF7928"/>
    <property type="match status" value="1"/>
</dbReference>
<dbReference type="Gene3D" id="3.90.550.10">
    <property type="entry name" value="Spore Coat Polysaccharide Biosynthesis Protein SpsA, Chain A"/>
    <property type="match status" value="1"/>
</dbReference>
<evidence type="ECO:0000313" key="5">
    <source>
        <dbReference type="EMBL" id="OWO98766.1"/>
    </source>
</evidence>
<feature type="domain" description="DUF7928" evidence="4">
    <location>
        <begin position="59"/>
        <end position="203"/>
    </location>
</feature>
<feature type="domain" description="Glycosyltransferase 2-like" evidence="3">
    <location>
        <begin position="497"/>
        <end position="709"/>
    </location>
</feature>
<evidence type="ECO:0000256" key="1">
    <source>
        <dbReference type="SAM" id="MobiDB-lite"/>
    </source>
</evidence>
<keyword evidence="2" id="KW-1133">Transmembrane helix</keyword>
<dbReference type="InterPro" id="IPR001173">
    <property type="entry name" value="Glyco_trans_2-like"/>
</dbReference>
<name>A0A218YUT2_9HELO</name>
<feature type="region of interest" description="Disordered" evidence="1">
    <location>
        <begin position="406"/>
        <end position="427"/>
    </location>
</feature>
<dbReference type="SUPFAM" id="SSF53448">
    <property type="entry name" value="Nucleotide-diphospho-sugar transferases"/>
    <property type="match status" value="1"/>
</dbReference>
<feature type="compositionally biased region" description="Polar residues" evidence="1">
    <location>
        <begin position="413"/>
        <end position="427"/>
    </location>
</feature>
<feature type="transmembrane region" description="Helical" evidence="2">
    <location>
        <begin position="687"/>
        <end position="709"/>
    </location>
</feature>
<dbReference type="InterPro" id="IPR057688">
    <property type="entry name" value="DUF7928"/>
</dbReference>
<dbReference type="AlphaFoldDB" id="A0A218YUT2"/>
<protein>
    <submittedName>
        <fullName evidence="5">Uncharacterized protein</fullName>
    </submittedName>
</protein>
<feature type="compositionally biased region" description="Basic and acidic residues" evidence="1">
    <location>
        <begin position="21"/>
        <end position="38"/>
    </location>
</feature>
<evidence type="ECO:0000256" key="2">
    <source>
        <dbReference type="SAM" id="Phobius"/>
    </source>
</evidence>
<organism evidence="5 6">
    <name type="scientific">Diplocarpon coronariae</name>
    <dbReference type="NCBI Taxonomy" id="2795749"/>
    <lineage>
        <taxon>Eukaryota</taxon>
        <taxon>Fungi</taxon>
        <taxon>Dikarya</taxon>
        <taxon>Ascomycota</taxon>
        <taxon>Pezizomycotina</taxon>
        <taxon>Leotiomycetes</taxon>
        <taxon>Helotiales</taxon>
        <taxon>Drepanopezizaceae</taxon>
        <taxon>Diplocarpon</taxon>
    </lineage>
</organism>
<feature type="transmembrane region" description="Helical" evidence="2">
    <location>
        <begin position="721"/>
        <end position="746"/>
    </location>
</feature>
<dbReference type="PANTHER" id="PTHR35408:SF1">
    <property type="entry name" value="GLYCOSYLTRANSFERASE 2-LIKE DOMAIN-CONTAINING PROTEIN"/>
    <property type="match status" value="1"/>
</dbReference>
<evidence type="ECO:0000313" key="6">
    <source>
        <dbReference type="Proteomes" id="UP000242519"/>
    </source>
</evidence>
<dbReference type="OrthoDB" id="38531at2759"/>
<keyword evidence="2" id="KW-0812">Transmembrane</keyword>
<dbReference type="PANTHER" id="PTHR35408">
    <property type="entry name" value="CHROMOSOME 15, WHOLE GENOME SHOTGUN SEQUENCE"/>
    <property type="match status" value="1"/>
</dbReference>